<gene>
    <name evidence="2" type="ORF">GM1_041_00510</name>
</gene>
<dbReference type="STRING" id="410332.SAMN04488550_4162"/>
<evidence type="ECO:0000313" key="3">
    <source>
        <dbReference type="Proteomes" id="UP000035009"/>
    </source>
</evidence>
<reference evidence="2 3" key="1">
    <citation type="submission" date="2013-02" db="EMBL/GenBank/DDBJ databases">
        <title>Whole genome shotgun sequence of Gordonia malaquae NBRC 108250.</title>
        <authorList>
            <person name="Yoshida I."/>
            <person name="Hosoyama A."/>
            <person name="Tsuchikane K."/>
            <person name="Ando Y."/>
            <person name="Baba S."/>
            <person name="Ohji S."/>
            <person name="Hamada M."/>
            <person name="Tamura T."/>
            <person name="Yamazoe A."/>
            <person name="Yamazaki S."/>
            <person name="Fujita N."/>
        </authorList>
    </citation>
    <scope>NUCLEOTIDE SEQUENCE [LARGE SCALE GENOMIC DNA]</scope>
    <source>
        <strain evidence="2 3">NBRC 108250</strain>
    </source>
</reference>
<feature type="compositionally biased region" description="Polar residues" evidence="1">
    <location>
        <begin position="133"/>
        <end position="142"/>
    </location>
</feature>
<accession>M3UNI4</accession>
<dbReference type="RefSeq" id="WP_008381630.1">
    <property type="nucleotide sequence ID" value="NZ_BAOP01000041.1"/>
</dbReference>
<dbReference type="EMBL" id="BAOP01000041">
    <property type="protein sequence ID" value="GAC81680.1"/>
    <property type="molecule type" value="Genomic_DNA"/>
</dbReference>
<feature type="region of interest" description="Disordered" evidence="1">
    <location>
        <begin position="283"/>
        <end position="319"/>
    </location>
</feature>
<sequence length="319" mass="35109">MARIRTIKPEFFTSPDIAALDFPARQLFQAMWCYADDFGIGETNLYGLLGFAFPDSDGFTAEDLRGFCAALAAQNLAEFYTVRGRHFYVIQTWDSHQKTERRSTRRKNPTPEDPEATPDMRILCCADSAPNLRRTSGANPPQEQGKGNRGSGTGEQTTTARERARAPRESSSTFADGTPIPPEPPHDSDEHVVVAEIVPTEIGTAATPRTTSPGNAAKTTVRTILGGAGYPDSTIQQLATQVSKLSGKHEPELIAEALREWDRRPNVKPSFLGSVLGDVVKARRARPDQPKSKLRALAELANEERSRENDHQPNRKELA</sequence>
<dbReference type="Proteomes" id="UP000035009">
    <property type="component" value="Unassembled WGS sequence"/>
</dbReference>
<name>M3UNI4_GORML</name>
<proteinExistence type="predicted"/>
<dbReference type="OrthoDB" id="3383452at2"/>
<dbReference type="AlphaFoldDB" id="M3UNI4"/>
<organism evidence="2 3">
    <name type="scientific">Gordonia malaquae NBRC 108250</name>
    <dbReference type="NCBI Taxonomy" id="1223542"/>
    <lineage>
        <taxon>Bacteria</taxon>
        <taxon>Bacillati</taxon>
        <taxon>Actinomycetota</taxon>
        <taxon>Actinomycetes</taxon>
        <taxon>Mycobacteriales</taxon>
        <taxon>Gordoniaceae</taxon>
        <taxon>Gordonia</taxon>
    </lineage>
</organism>
<comment type="caution">
    <text evidence="2">The sequence shown here is derived from an EMBL/GenBank/DDBJ whole genome shotgun (WGS) entry which is preliminary data.</text>
</comment>
<evidence type="ECO:0008006" key="4">
    <source>
        <dbReference type="Google" id="ProtNLM"/>
    </source>
</evidence>
<evidence type="ECO:0000256" key="1">
    <source>
        <dbReference type="SAM" id="MobiDB-lite"/>
    </source>
</evidence>
<evidence type="ECO:0000313" key="2">
    <source>
        <dbReference type="EMBL" id="GAC81680.1"/>
    </source>
</evidence>
<feature type="compositionally biased region" description="Basic and acidic residues" evidence="1">
    <location>
        <begin position="302"/>
        <end position="319"/>
    </location>
</feature>
<protein>
    <recommendedName>
        <fullName evidence="4">DnaD domain-containing protein</fullName>
    </recommendedName>
</protein>
<feature type="region of interest" description="Disordered" evidence="1">
    <location>
        <begin position="98"/>
        <end position="188"/>
    </location>
</feature>
<keyword evidence="3" id="KW-1185">Reference proteome</keyword>